<dbReference type="Pfam" id="PF01814">
    <property type="entry name" value="Hemerythrin"/>
    <property type="match status" value="1"/>
</dbReference>
<proteinExistence type="predicted"/>
<organism evidence="2 3">
    <name type="scientific">Zhengella mangrovi</name>
    <dbReference type="NCBI Taxonomy" id="1982044"/>
    <lineage>
        <taxon>Bacteria</taxon>
        <taxon>Pseudomonadati</taxon>
        <taxon>Pseudomonadota</taxon>
        <taxon>Alphaproteobacteria</taxon>
        <taxon>Hyphomicrobiales</taxon>
        <taxon>Notoacmeibacteraceae</taxon>
        <taxon>Zhengella</taxon>
    </lineage>
</organism>
<dbReference type="Proteomes" id="UP000221168">
    <property type="component" value="Unassembled WGS sequence"/>
</dbReference>
<feature type="domain" description="Hemerythrin-like" evidence="1">
    <location>
        <begin position="39"/>
        <end position="180"/>
    </location>
</feature>
<reference evidence="2 3" key="1">
    <citation type="submission" date="2017-10" db="EMBL/GenBank/DDBJ databases">
        <title>Sedimentibacterium mangrovi gen. nov., sp. nov., a novel member of family Phyllobacteriacea isolated from mangrove sediment.</title>
        <authorList>
            <person name="Liao H."/>
            <person name="Tian Y."/>
        </authorList>
    </citation>
    <scope>NUCLEOTIDE SEQUENCE [LARGE SCALE GENOMIC DNA]</scope>
    <source>
        <strain evidence="2 3">X9-2-2</strain>
    </source>
</reference>
<gene>
    <name evidence="2" type="ORF">CSC94_12920</name>
</gene>
<dbReference type="EMBL" id="PDVP01000007">
    <property type="protein sequence ID" value="PHP66720.1"/>
    <property type="molecule type" value="Genomic_DNA"/>
</dbReference>
<protein>
    <submittedName>
        <fullName evidence="2">Cation-binding protein</fullName>
    </submittedName>
</protein>
<sequence length="192" mass="21811">MTDETLETRPGLPEDLSSLIRRYPRDVWQEHRNLGGMAQFWLERHAMFRDLGSKLQKAVGDWRESRIESAAFVQFFVPRLNFFLGQLEGHHQIEDHHYFPVFRRAEPGLARGFDILDRDHHVIHAALESNAAAANALLQAMQAGGDAMLRAGDVYAGETDRLVAMLMRHLDDEEDLIVPVILDQGERSLGLG</sequence>
<evidence type="ECO:0000313" key="3">
    <source>
        <dbReference type="Proteomes" id="UP000221168"/>
    </source>
</evidence>
<dbReference type="Gene3D" id="1.20.120.520">
    <property type="entry name" value="nmb1532 protein domain like"/>
    <property type="match status" value="1"/>
</dbReference>
<dbReference type="OrthoDB" id="6077989at2"/>
<evidence type="ECO:0000259" key="1">
    <source>
        <dbReference type="Pfam" id="PF01814"/>
    </source>
</evidence>
<evidence type="ECO:0000313" key="2">
    <source>
        <dbReference type="EMBL" id="PHP66720.1"/>
    </source>
</evidence>
<name>A0A2G1QMP2_9HYPH</name>
<accession>A0A2G1QMP2</accession>
<dbReference type="AlphaFoldDB" id="A0A2G1QMP2"/>
<comment type="caution">
    <text evidence="2">The sequence shown here is derived from an EMBL/GenBank/DDBJ whole genome shotgun (WGS) entry which is preliminary data.</text>
</comment>
<keyword evidence="3" id="KW-1185">Reference proteome</keyword>
<dbReference type="InterPro" id="IPR012312">
    <property type="entry name" value="Hemerythrin-like"/>
</dbReference>